<dbReference type="PaxDb" id="449447-MAE_48810"/>
<proteinExistence type="predicted"/>
<sequence length="55" mass="6126">MSDSSLLPFNPAFPLLMTVLHRKGLCCHSIIWREGLSPSRLLSYQGSQPCPTHVC</sequence>
<reference evidence="1 2" key="1">
    <citation type="journal article" date="2007" name="DNA Res.">
        <title>Complete genomic structure of the bloom-forming toxic cyanobacterium Microcystis aeruginosa NIES-843.</title>
        <authorList>
            <person name="Kaneko T."/>
            <person name="Nakajima N."/>
            <person name="Okamoto S."/>
            <person name="Suzuki I."/>
            <person name="Tanabe Y."/>
            <person name="Tamaoki M."/>
            <person name="Nakamura Y."/>
            <person name="Kasai F."/>
            <person name="Watanabe A."/>
            <person name="Kawashima K."/>
            <person name="Kishida Y."/>
            <person name="Ono A."/>
            <person name="Shimizu Y."/>
            <person name="Takahashi C."/>
            <person name="Minami C."/>
            <person name="Fujishiro T."/>
            <person name="Kohara M."/>
            <person name="Katoh M."/>
            <person name="Nakazaki N."/>
            <person name="Nakayama S."/>
            <person name="Yamada M."/>
            <person name="Tabata S."/>
            <person name="Watanabe M.M."/>
        </authorList>
    </citation>
    <scope>NUCLEOTIDE SEQUENCE [LARGE SCALE GENOMIC DNA]</scope>
    <source>
        <strain evidence="2">NIES-843 / IAM M-247</strain>
    </source>
</reference>
<accession>B0JVW0</accession>
<dbReference type="AlphaFoldDB" id="B0JVW0"/>
<evidence type="ECO:0000313" key="2">
    <source>
        <dbReference type="Proteomes" id="UP000001510"/>
    </source>
</evidence>
<dbReference type="HOGENOM" id="CLU_3027238_0_0_3"/>
<dbReference type="KEGG" id="mar:MAE_48810"/>
<name>B0JVW0_MICAN</name>
<keyword evidence="2" id="KW-1185">Reference proteome</keyword>
<organism evidence="1 2">
    <name type="scientific">Microcystis aeruginosa (strain NIES-843 / IAM M-2473)</name>
    <dbReference type="NCBI Taxonomy" id="449447"/>
    <lineage>
        <taxon>Bacteria</taxon>
        <taxon>Bacillati</taxon>
        <taxon>Cyanobacteriota</taxon>
        <taxon>Cyanophyceae</taxon>
        <taxon>Oscillatoriophycideae</taxon>
        <taxon>Chroococcales</taxon>
        <taxon>Microcystaceae</taxon>
        <taxon>Microcystis</taxon>
    </lineage>
</organism>
<dbReference type="STRING" id="449447.MAE_48810"/>
<evidence type="ECO:0000313" key="1">
    <source>
        <dbReference type="EMBL" id="BAG04703.1"/>
    </source>
</evidence>
<dbReference type="Proteomes" id="UP000001510">
    <property type="component" value="Chromosome"/>
</dbReference>
<protein>
    <submittedName>
        <fullName evidence="1">Uncharacterized protein</fullName>
    </submittedName>
</protein>
<gene>
    <name evidence="1" type="ordered locus">MAE_48810</name>
</gene>
<dbReference type="EMBL" id="AP009552">
    <property type="protein sequence ID" value="BAG04703.1"/>
    <property type="molecule type" value="Genomic_DNA"/>
</dbReference>
<dbReference type="EnsemblBacteria" id="BAG04703">
    <property type="protein sequence ID" value="BAG04703"/>
    <property type="gene ID" value="MAE_48810"/>
</dbReference>